<feature type="domain" description="Glycine-rich" evidence="1">
    <location>
        <begin position="251"/>
        <end position="407"/>
    </location>
</feature>
<evidence type="ECO:0000313" key="3">
    <source>
        <dbReference type="Proteomes" id="UP000325405"/>
    </source>
</evidence>
<name>A0A5P8D6N3_9CAUD</name>
<dbReference type="GeneID" id="60320998"/>
<evidence type="ECO:0000259" key="1">
    <source>
        <dbReference type="Pfam" id="PF21722"/>
    </source>
</evidence>
<sequence>MAGWFEAPPRLPEVLVPGWFDSTTPPADVEPEPEIGWWAVLTLDTRETANATQALALQAIKKLALTRLAAASQSMTLRKIAMLALSDTADPTGAVALQKIAMLALSRTAPASQALALVKVMQTALATSQATGTEVLALTRVGVLALTRTAGATATLGLERLVTLAFAETATATAALELIRVQLMDLTSVGPIVFDPSTGAYAYLGYGVGAIGLNSISNMSPFTASRGTSYETASFGFRPTAAATTIVAASGNYTIPRWAEWIDVIVLGGGEAGTGIVWGNGSGGRAGEWNAQRYYRGDDIPWSQTVMQVTVGAGGTGNGGDGGQTYVFPGLQVATLLANGGSGNMGLTNPTGEGVAAYTFQGVSYAGGASQTALGNAGRAPGGGGAGGGFGANVGGAGARGQVWFRAGQG</sequence>
<evidence type="ECO:0000313" key="2">
    <source>
        <dbReference type="EMBL" id="QFP94648.1"/>
    </source>
</evidence>
<gene>
    <name evidence="2" type="primary">28</name>
    <name evidence="2" type="ORF">SEA_LILMCDREAMY_28</name>
</gene>
<dbReference type="EMBL" id="MN284893">
    <property type="protein sequence ID" value="QFP94648.1"/>
    <property type="molecule type" value="Genomic_DNA"/>
</dbReference>
<organism evidence="2 3">
    <name type="scientific">Mycobacterium phage LilMcDreamy</name>
    <dbReference type="NCBI Taxonomy" id="2652422"/>
    <lineage>
        <taxon>Viruses</taxon>
        <taxon>Duplodnaviria</taxon>
        <taxon>Heunggongvirae</taxon>
        <taxon>Uroviricota</taxon>
        <taxon>Caudoviricetes</taxon>
        <taxon>Bclasvirinae</taxon>
        <taxon>Lilmcdreamyvirus</taxon>
        <taxon>Lilmcdreamyvirus lilmcdreamy</taxon>
    </lineage>
</organism>
<protein>
    <submittedName>
        <fullName evidence="2">Minor tail protein</fullName>
    </submittedName>
</protein>
<reference evidence="2 3" key="1">
    <citation type="submission" date="2019-08" db="EMBL/GenBank/DDBJ databases">
        <authorList>
            <person name="Lippold A."/>
            <person name="Marlatt M."/>
            <person name="Cooper K."/>
            <person name="Frohnapfel E."/>
            <person name="Glenski M."/>
            <person name="Johnson H."/>
            <person name="Johnson K."/>
            <person name="Tjaden E."/>
            <person name="Troeh S."/>
            <person name="Hayes S."/>
            <person name="Ettinger A.-S.H."/>
            <person name="Ettinger W.F."/>
            <person name="Haydock J."/>
            <person name="Anders K.R."/>
            <person name="Garlena R.A."/>
            <person name="Russell D.A."/>
            <person name="Pope W.H."/>
            <person name="Jacobs-Sera D."/>
            <person name="Hatfull G.F."/>
        </authorList>
    </citation>
    <scope>NUCLEOTIDE SEQUENCE [LARGE SCALE GENOMIC DNA]</scope>
</reference>
<dbReference type="InterPro" id="IPR049304">
    <property type="entry name" value="Gly_rich_dom"/>
</dbReference>
<dbReference type="RefSeq" id="YP_009949592.1">
    <property type="nucleotide sequence ID" value="NC_051582.1"/>
</dbReference>
<accession>A0A5P8D6N3</accession>
<dbReference type="Proteomes" id="UP000325405">
    <property type="component" value="Segment"/>
</dbReference>
<keyword evidence="3" id="KW-1185">Reference proteome</keyword>
<proteinExistence type="predicted"/>
<dbReference type="Pfam" id="PF21722">
    <property type="entry name" value="Gly_rich_2"/>
    <property type="match status" value="1"/>
</dbReference>
<dbReference type="KEGG" id="vg:60320998"/>